<sequence length="519" mass="56309">MRLHPLPTALIAGLVSATGFAPLNLWPVTLIAFATLLWLTWSAPSLKSALLRGWVFGVGHFTVGNNWIQHAFDFQDKMPPVLGYFAVVLLALYLAVYPAFAMGLAWRFGRSFRQQALNHVPDTAFVLAAAASWIVTEYLRGVLFTGYPWNPLGIIWLPTPLVQIAAWIGTYALSGVAILAAGLLFLAGRRNYRPLLIGAPLLVALALVRMDFAPPPGTPDPTAPRVRVVQPNIGQEGVGEPGYPERVLAKMLDWSGTPGAAPRLLVWPEGTVNYYVEDGYPDPRFYGRADPRWVRSRIALRLGARDAALIGGTALFFGQDGTLSGAGNSVWSLDSSATLGPRYDKAHLVPYGEYLPMRTLLAPLGLARLVMGDVDFVPGPGPRAIEVPGFGKAGIQICYEIIFSGQVVDRAERPAFLFNPSNDAWFGQWGPPQHLAQARLRAIEEGLPILRSTPTGISAVIDARGRVLESIPHGQEGAVELALPRPLPATLFARVGNWLALLVAGALYLFAIALRRRAR</sequence>
<keyword evidence="5 9" id="KW-0812">Transmembrane</keyword>
<proteinExistence type="inferred from homology"/>
<feature type="transmembrane region" description="Helical" evidence="9">
    <location>
        <begin position="81"/>
        <end position="104"/>
    </location>
</feature>
<organism evidence="11 12">
    <name type="scientific">Sphingomonas agrestis</name>
    <dbReference type="NCBI Taxonomy" id="3080540"/>
    <lineage>
        <taxon>Bacteria</taxon>
        <taxon>Pseudomonadati</taxon>
        <taxon>Pseudomonadota</taxon>
        <taxon>Alphaproteobacteria</taxon>
        <taxon>Sphingomonadales</taxon>
        <taxon>Sphingomonadaceae</taxon>
        <taxon>Sphingomonas</taxon>
    </lineage>
</organism>
<evidence type="ECO:0000259" key="10">
    <source>
        <dbReference type="PROSITE" id="PS50263"/>
    </source>
</evidence>
<evidence type="ECO:0000256" key="3">
    <source>
        <dbReference type="ARBA" id="ARBA00022475"/>
    </source>
</evidence>
<keyword evidence="3 9" id="KW-1003">Cell membrane</keyword>
<dbReference type="RefSeq" id="WP_317227288.1">
    <property type="nucleotide sequence ID" value="NZ_JAWJEJ010000001.1"/>
</dbReference>
<comment type="pathway">
    <text evidence="9">Protein modification; lipoprotein biosynthesis (N-acyl transfer).</text>
</comment>
<keyword evidence="12" id="KW-1185">Reference proteome</keyword>
<feature type="transmembrane region" description="Helical" evidence="9">
    <location>
        <begin position="495"/>
        <end position="514"/>
    </location>
</feature>
<dbReference type="InterPro" id="IPR045378">
    <property type="entry name" value="LNT_N"/>
</dbReference>
<dbReference type="InterPro" id="IPR003010">
    <property type="entry name" value="C-N_Hydrolase"/>
</dbReference>
<dbReference type="PANTHER" id="PTHR38686:SF1">
    <property type="entry name" value="APOLIPOPROTEIN N-ACYLTRANSFERASE"/>
    <property type="match status" value="1"/>
</dbReference>
<evidence type="ECO:0000256" key="8">
    <source>
        <dbReference type="ARBA" id="ARBA00023315"/>
    </source>
</evidence>
<dbReference type="Proteomes" id="UP001273531">
    <property type="component" value="Unassembled WGS sequence"/>
</dbReference>
<feature type="transmembrane region" description="Helical" evidence="9">
    <location>
        <begin position="194"/>
        <end position="212"/>
    </location>
</feature>
<dbReference type="InterPro" id="IPR004563">
    <property type="entry name" value="Apolipo_AcylTrfase"/>
</dbReference>
<feature type="transmembrane region" description="Helical" evidence="9">
    <location>
        <begin position="20"/>
        <end position="39"/>
    </location>
</feature>
<feature type="transmembrane region" description="Helical" evidence="9">
    <location>
        <begin position="51"/>
        <end position="69"/>
    </location>
</feature>
<evidence type="ECO:0000313" key="12">
    <source>
        <dbReference type="Proteomes" id="UP001273531"/>
    </source>
</evidence>
<feature type="transmembrane region" description="Helical" evidence="9">
    <location>
        <begin position="124"/>
        <end position="144"/>
    </location>
</feature>
<comment type="subcellular location">
    <subcellularLocation>
        <location evidence="1 9">Cell membrane</location>
        <topology evidence="1 9">Multi-pass membrane protein</topology>
    </subcellularLocation>
</comment>
<evidence type="ECO:0000256" key="1">
    <source>
        <dbReference type="ARBA" id="ARBA00004651"/>
    </source>
</evidence>
<dbReference type="CDD" id="cd07571">
    <property type="entry name" value="ALP_N-acyl_transferase"/>
    <property type="match status" value="1"/>
</dbReference>
<dbReference type="InterPro" id="IPR036526">
    <property type="entry name" value="C-N_Hydrolase_sf"/>
</dbReference>
<dbReference type="NCBIfam" id="TIGR00546">
    <property type="entry name" value="lnt"/>
    <property type="match status" value="1"/>
</dbReference>
<dbReference type="EC" id="2.3.1.269" evidence="9"/>
<evidence type="ECO:0000256" key="5">
    <source>
        <dbReference type="ARBA" id="ARBA00022692"/>
    </source>
</evidence>
<keyword evidence="6 9" id="KW-1133">Transmembrane helix</keyword>
<name>A0ABU3Y9U4_9SPHN</name>
<accession>A0ABU3Y9U4</accession>
<feature type="domain" description="CN hydrolase" evidence="10">
    <location>
        <begin position="229"/>
        <end position="485"/>
    </location>
</feature>
<evidence type="ECO:0000313" key="11">
    <source>
        <dbReference type="EMBL" id="MDV3458181.1"/>
    </source>
</evidence>
<comment type="catalytic activity">
    <reaction evidence="9">
        <text>N-terminal S-1,2-diacyl-sn-glyceryl-L-cysteinyl-[lipoprotein] + a glycerophospholipid = N-acyl-S-1,2-diacyl-sn-glyceryl-L-cysteinyl-[lipoprotein] + a 2-acyl-sn-glycero-3-phospholipid + H(+)</text>
        <dbReference type="Rhea" id="RHEA:48228"/>
        <dbReference type="Rhea" id="RHEA-COMP:14681"/>
        <dbReference type="Rhea" id="RHEA-COMP:14684"/>
        <dbReference type="ChEBI" id="CHEBI:15378"/>
        <dbReference type="ChEBI" id="CHEBI:136912"/>
        <dbReference type="ChEBI" id="CHEBI:140656"/>
        <dbReference type="ChEBI" id="CHEBI:140657"/>
        <dbReference type="ChEBI" id="CHEBI:140660"/>
        <dbReference type="EC" id="2.3.1.269"/>
    </reaction>
</comment>
<evidence type="ECO:0000256" key="9">
    <source>
        <dbReference type="HAMAP-Rule" id="MF_01148"/>
    </source>
</evidence>
<comment type="function">
    <text evidence="9">Catalyzes the phospholipid dependent N-acylation of the N-terminal cysteine of apolipoprotein, the last step in lipoprotein maturation.</text>
</comment>
<dbReference type="EMBL" id="JAWJEJ010000001">
    <property type="protein sequence ID" value="MDV3458181.1"/>
    <property type="molecule type" value="Genomic_DNA"/>
</dbReference>
<evidence type="ECO:0000256" key="2">
    <source>
        <dbReference type="ARBA" id="ARBA00010065"/>
    </source>
</evidence>
<dbReference type="PROSITE" id="PS50263">
    <property type="entry name" value="CN_HYDROLASE"/>
    <property type="match status" value="1"/>
</dbReference>
<dbReference type="HAMAP" id="MF_01148">
    <property type="entry name" value="Lnt"/>
    <property type="match status" value="1"/>
</dbReference>
<keyword evidence="8 9" id="KW-0012">Acyltransferase</keyword>
<dbReference type="Pfam" id="PF20154">
    <property type="entry name" value="LNT_N"/>
    <property type="match status" value="1"/>
</dbReference>
<evidence type="ECO:0000256" key="7">
    <source>
        <dbReference type="ARBA" id="ARBA00023136"/>
    </source>
</evidence>
<evidence type="ECO:0000256" key="6">
    <source>
        <dbReference type="ARBA" id="ARBA00022989"/>
    </source>
</evidence>
<dbReference type="SUPFAM" id="SSF56317">
    <property type="entry name" value="Carbon-nitrogen hydrolase"/>
    <property type="match status" value="1"/>
</dbReference>
<comment type="similarity">
    <text evidence="2 9">Belongs to the CN hydrolase family. Apolipoprotein N-acyltransferase subfamily.</text>
</comment>
<feature type="transmembrane region" description="Helical" evidence="9">
    <location>
        <begin position="164"/>
        <end position="187"/>
    </location>
</feature>
<keyword evidence="4 9" id="KW-0808">Transferase</keyword>
<dbReference type="Gene3D" id="3.60.110.10">
    <property type="entry name" value="Carbon-nitrogen hydrolase"/>
    <property type="match status" value="1"/>
</dbReference>
<dbReference type="PANTHER" id="PTHR38686">
    <property type="entry name" value="APOLIPOPROTEIN N-ACYLTRANSFERASE"/>
    <property type="match status" value="1"/>
</dbReference>
<evidence type="ECO:0000256" key="4">
    <source>
        <dbReference type="ARBA" id="ARBA00022679"/>
    </source>
</evidence>
<gene>
    <name evidence="9 11" type="primary">lnt</name>
    <name evidence="11" type="ORF">RZN05_14380</name>
</gene>
<keyword evidence="7 9" id="KW-0472">Membrane</keyword>
<dbReference type="Pfam" id="PF00795">
    <property type="entry name" value="CN_hydrolase"/>
    <property type="match status" value="1"/>
</dbReference>
<reference evidence="11 12" key="1">
    <citation type="submission" date="2023-10" db="EMBL/GenBank/DDBJ databases">
        <title>Sphingomonas sp. HF-S4 16S ribosomal RNA gene Genome sequencing and assembly.</title>
        <authorList>
            <person name="Lee H."/>
        </authorList>
    </citation>
    <scope>NUCLEOTIDE SEQUENCE [LARGE SCALE GENOMIC DNA]</scope>
    <source>
        <strain evidence="11 12">HF-S4</strain>
    </source>
</reference>
<comment type="caution">
    <text evidence="11">The sequence shown here is derived from an EMBL/GenBank/DDBJ whole genome shotgun (WGS) entry which is preliminary data.</text>
</comment>
<protein>
    <recommendedName>
        <fullName evidence="9">Apolipoprotein N-acyltransferase</fullName>
        <shortName evidence="9">ALP N-acyltransferase</shortName>
        <ecNumber evidence="9">2.3.1.269</ecNumber>
    </recommendedName>
</protein>